<dbReference type="InterPro" id="IPR000424">
    <property type="entry name" value="Primosome_PriB/ssb"/>
</dbReference>
<dbReference type="EMBL" id="CP048649">
    <property type="protein sequence ID" value="QIB68932.1"/>
    <property type="molecule type" value="Genomic_DNA"/>
</dbReference>
<gene>
    <name evidence="3" type="ORF">Ami103574_06165</name>
</gene>
<evidence type="ECO:0000256" key="1">
    <source>
        <dbReference type="ARBA" id="ARBA00023125"/>
    </source>
</evidence>
<dbReference type="KEGG" id="abut:Ami103574_06165"/>
<dbReference type="Gene3D" id="2.40.50.140">
    <property type="entry name" value="Nucleic acid-binding proteins"/>
    <property type="match status" value="2"/>
</dbReference>
<keyword evidence="4" id="KW-1185">Reference proteome</keyword>
<reference evidence="3 4" key="1">
    <citation type="submission" date="2020-02" db="EMBL/GenBank/DDBJ databases">
        <authorList>
            <person name="Kim Y.B."/>
            <person name="Roh S.W."/>
        </authorList>
    </citation>
    <scope>NUCLEOTIDE SEQUENCE [LARGE SCALE GENOMIC DNA]</scope>
    <source>
        <strain evidence="3 4">DSM 103574</strain>
    </source>
</reference>
<dbReference type="InterPro" id="IPR012340">
    <property type="entry name" value="NA-bd_OB-fold"/>
</dbReference>
<dbReference type="RefSeq" id="WP_163065795.1">
    <property type="nucleotide sequence ID" value="NZ_CP048649.1"/>
</dbReference>
<dbReference type="AlphaFoldDB" id="A0A858BUB1"/>
<proteinExistence type="predicted"/>
<dbReference type="Proteomes" id="UP000466848">
    <property type="component" value="Chromosome"/>
</dbReference>
<evidence type="ECO:0000313" key="4">
    <source>
        <dbReference type="Proteomes" id="UP000466848"/>
    </source>
</evidence>
<name>A0A858BUB1_9FIRM</name>
<evidence type="ECO:0000256" key="2">
    <source>
        <dbReference type="PROSITE-ProRule" id="PRU00252"/>
    </source>
</evidence>
<sequence>MENVQLQGTVLDENRCETNKALLQGTVLTDLQFSHKSYGESFYWFEMGIGRKSGYRDEIKVVVSERLIWDISFSIGCRIRVEGQVRTYNEECEGRSKLNIVVFARGISRLETEEEEDQDENNIYLDGFLCKTPIRRTSPLGRELCDIMLAVNRMYNKSDYIPCIAWGRNATYAGGLEVGTKLAIIGRIQSREYKKRDGDGNILSRIAYEVSILKIEE</sequence>
<dbReference type="SUPFAM" id="SSF50249">
    <property type="entry name" value="Nucleic acid-binding proteins"/>
    <property type="match status" value="1"/>
</dbReference>
<dbReference type="GO" id="GO:0003697">
    <property type="term" value="F:single-stranded DNA binding"/>
    <property type="evidence" value="ECO:0007669"/>
    <property type="project" value="InterPro"/>
</dbReference>
<keyword evidence="1 2" id="KW-0238">DNA-binding</keyword>
<protein>
    <submittedName>
        <fullName evidence="3">Single-stranded DNA-binding protein</fullName>
    </submittedName>
</protein>
<dbReference type="PROSITE" id="PS50935">
    <property type="entry name" value="SSB"/>
    <property type="match status" value="2"/>
</dbReference>
<evidence type="ECO:0000313" key="3">
    <source>
        <dbReference type="EMBL" id="QIB68932.1"/>
    </source>
</evidence>
<accession>A0A858BUB1</accession>
<organism evidence="3 4">
    <name type="scientific">Aminipila butyrica</name>
    <dbReference type="NCBI Taxonomy" id="433296"/>
    <lineage>
        <taxon>Bacteria</taxon>
        <taxon>Bacillati</taxon>
        <taxon>Bacillota</taxon>
        <taxon>Clostridia</taxon>
        <taxon>Peptostreptococcales</taxon>
        <taxon>Anaerovoracaceae</taxon>
        <taxon>Aminipila</taxon>
    </lineage>
</organism>
<dbReference type="Pfam" id="PF00436">
    <property type="entry name" value="SSB"/>
    <property type="match status" value="1"/>
</dbReference>
<dbReference type="NCBIfam" id="NF004476">
    <property type="entry name" value="PRK05813.1"/>
    <property type="match status" value="1"/>
</dbReference>